<dbReference type="PROSITE" id="PS50112">
    <property type="entry name" value="PAS"/>
    <property type="match status" value="1"/>
</dbReference>
<feature type="domain" description="EAL" evidence="6">
    <location>
        <begin position="466"/>
        <end position="720"/>
    </location>
</feature>
<dbReference type="PANTHER" id="PTHR44757:SF2">
    <property type="entry name" value="BIOFILM ARCHITECTURE MAINTENANCE PROTEIN MBAA"/>
    <property type="match status" value="1"/>
</dbReference>
<dbReference type="PROSITE" id="PS50883">
    <property type="entry name" value="EAL"/>
    <property type="match status" value="1"/>
</dbReference>
<reference evidence="8 9" key="1">
    <citation type="submission" date="2019-11" db="EMBL/GenBank/DDBJ databases">
        <title>Novel species isolated from a subtropical stream in China.</title>
        <authorList>
            <person name="Lu H."/>
        </authorList>
    </citation>
    <scope>NUCLEOTIDE SEQUENCE [LARGE SCALE GENOMIC DNA]</scope>
    <source>
        <strain evidence="8 9">FT92W</strain>
    </source>
</reference>
<dbReference type="CDD" id="cd00130">
    <property type="entry name" value="PAS"/>
    <property type="match status" value="1"/>
</dbReference>
<evidence type="ECO:0000313" key="8">
    <source>
        <dbReference type="EMBL" id="MRV73848.1"/>
    </source>
</evidence>
<dbReference type="AlphaFoldDB" id="A0A7X2LUD7"/>
<evidence type="ECO:0000259" key="5">
    <source>
        <dbReference type="PROSITE" id="PS50113"/>
    </source>
</evidence>
<dbReference type="Gene3D" id="1.10.490.10">
    <property type="entry name" value="Globins"/>
    <property type="match status" value="1"/>
</dbReference>
<dbReference type="InterPro" id="IPR035919">
    <property type="entry name" value="EAL_sf"/>
</dbReference>
<evidence type="ECO:0000256" key="1">
    <source>
        <dbReference type="ARBA" id="ARBA00015125"/>
    </source>
</evidence>
<dbReference type="EMBL" id="WKJJ01000012">
    <property type="protein sequence ID" value="MRV73848.1"/>
    <property type="molecule type" value="Genomic_DNA"/>
</dbReference>
<proteinExistence type="predicted"/>
<dbReference type="SUPFAM" id="SSF55785">
    <property type="entry name" value="PYP-like sensor domain (PAS domain)"/>
    <property type="match status" value="1"/>
</dbReference>
<dbReference type="InterPro" id="IPR000700">
    <property type="entry name" value="PAS-assoc_C"/>
</dbReference>
<dbReference type="SMART" id="SM00267">
    <property type="entry name" value="GGDEF"/>
    <property type="match status" value="1"/>
</dbReference>
<comment type="caution">
    <text evidence="8">The sequence shown here is derived from an EMBL/GenBank/DDBJ whole genome shotgun (WGS) entry which is preliminary data.</text>
</comment>
<gene>
    <name evidence="8" type="ORF">GJ700_19225</name>
</gene>
<dbReference type="SMART" id="SM00091">
    <property type="entry name" value="PAS"/>
    <property type="match status" value="1"/>
</dbReference>
<dbReference type="NCBIfam" id="TIGR00229">
    <property type="entry name" value="sensory_box"/>
    <property type="match status" value="1"/>
</dbReference>
<dbReference type="SUPFAM" id="SSF46458">
    <property type="entry name" value="Globin-like"/>
    <property type="match status" value="1"/>
</dbReference>
<evidence type="ECO:0000259" key="6">
    <source>
        <dbReference type="PROSITE" id="PS50883"/>
    </source>
</evidence>
<dbReference type="Gene3D" id="3.20.20.450">
    <property type="entry name" value="EAL domain"/>
    <property type="match status" value="1"/>
</dbReference>
<dbReference type="SUPFAM" id="SSF55073">
    <property type="entry name" value="Nucleotide cyclase"/>
    <property type="match status" value="1"/>
</dbReference>
<dbReference type="InterPro" id="IPR052155">
    <property type="entry name" value="Biofilm_reg_signaling"/>
</dbReference>
<comment type="catalytic activity">
    <reaction evidence="3">
        <text>3',3'-c-di-GMP + H2O = 5'-phosphoguanylyl(3'-&gt;5')guanosine + H(+)</text>
        <dbReference type="Rhea" id="RHEA:24902"/>
        <dbReference type="ChEBI" id="CHEBI:15377"/>
        <dbReference type="ChEBI" id="CHEBI:15378"/>
        <dbReference type="ChEBI" id="CHEBI:58754"/>
        <dbReference type="ChEBI" id="CHEBI:58805"/>
        <dbReference type="EC" id="3.1.4.52"/>
    </reaction>
    <physiologicalReaction direction="left-to-right" evidence="3">
        <dbReference type="Rhea" id="RHEA:24903"/>
    </physiologicalReaction>
</comment>
<sequence>MSHRSTLDQMAASMTPPAEEIAERLAYLDIQPSDLSALRELRPLIKPHLDAVIEAFYSHLYQFPQLRAMLADAHVAQRLHLAHVTYFDRLTEGEIGADYVQNRLRIGLVHHHCGLEPIWYIGAYRKYLTELAPLIRRLLSDTPERIPPALHALGKVATFDVALALDTYIECGRRQILELKDYSEQIISSLPCGVIVADSDGRVRTVNQAMLDISGFSEQELLQRRRDDLIPPPGRELTEGYPQPHEFLLRRREGDPVWVKATFAPMHAANSGTVTVVEDISQRKRYEEDLVRLANYDALTGLANRTLLLIRLEHAIAAARRQQRAAAILFLDLDRFKTINDSLGHDAGDRVLIEVGRRIQRVVRETDTVARLGGDEFVVFLSDLYDEAPAAILSHAILDVLSRPMLILGHEISLSCSIGISVYPQDGADAKQLLKNADAAMYQAKALGRCNYQYYSPEMNARTLDRLTLENGLRHAIERHELVVLYQPQYSLATGAMTGVEALLRWLPPGRDVITPDVFIPIAEDSGLIVPIGEWVLRTACAQQVAWKQAGLGSLRIAVNLSARQFRQAGMEVMVAQALEDSGCDAGCLELEITESVLMDRPDSAAETLQRLSRMGVRLAIDDFGTGYSSLAYLKRFPIDVLKIDRSFVRDIPGDSDDAAIATAVTALAHSMHMSVVAEGVETEAQRDFLRSLQCDYVQGYLYSKPIAADAVATLLKLAL</sequence>
<dbReference type="GO" id="GO:0071732">
    <property type="term" value="P:cellular response to nitric oxide"/>
    <property type="evidence" value="ECO:0007669"/>
    <property type="project" value="UniProtKB-ARBA"/>
</dbReference>
<dbReference type="FunFam" id="3.30.70.270:FF:000001">
    <property type="entry name" value="Diguanylate cyclase domain protein"/>
    <property type="match status" value="1"/>
</dbReference>
<dbReference type="PROSITE" id="PS50113">
    <property type="entry name" value="PAC"/>
    <property type="match status" value="1"/>
</dbReference>
<dbReference type="InterPro" id="IPR001633">
    <property type="entry name" value="EAL_dom"/>
</dbReference>
<dbReference type="PANTHER" id="PTHR44757">
    <property type="entry name" value="DIGUANYLATE CYCLASE DGCP"/>
    <property type="match status" value="1"/>
</dbReference>
<dbReference type="Pfam" id="PF11563">
    <property type="entry name" value="Protoglobin"/>
    <property type="match status" value="1"/>
</dbReference>
<dbReference type="InterPro" id="IPR044398">
    <property type="entry name" value="Globin-sensor_dom"/>
</dbReference>
<feature type="domain" description="GGDEF" evidence="7">
    <location>
        <begin position="324"/>
        <end position="457"/>
    </location>
</feature>
<dbReference type="Gene3D" id="3.30.70.270">
    <property type="match status" value="1"/>
</dbReference>
<dbReference type="Pfam" id="PF13426">
    <property type="entry name" value="PAS_9"/>
    <property type="match status" value="1"/>
</dbReference>
<dbReference type="CDD" id="cd01949">
    <property type="entry name" value="GGDEF"/>
    <property type="match status" value="1"/>
</dbReference>
<dbReference type="PROSITE" id="PS50887">
    <property type="entry name" value="GGDEF"/>
    <property type="match status" value="1"/>
</dbReference>
<dbReference type="Pfam" id="PF00990">
    <property type="entry name" value="GGDEF"/>
    <property type="match status" value="1"/>
</dbReference>
<dbReference type="Pfam" id="PF00563">
    <property type="entry name" value="EAL"/>
    <property type="match status" value="1"/>
</dbReference>
<dbReference type="InterPro" id="IPR043128">
    <property type="entry name" value="Rev_trsase/Diguanyl_cyclase"/>
</dbReference>
<keyword evidence="9" id="KW-1185">Reference proteome</keyword>
<dbReference type="SUPFAM" id="SSF141868">
    <property type="entry name" value="EAL domain-like"/>
    <property type="match status" value="1"/>
</dbReference>
<dbReference type="InterPro" id="IPR000160">
    <property type="entry name" value="GGDEF_dom"/>
</dbReference>
<evidence type="ECO:0000256" key="2">
    <source>
        <dbReference type="ARBA" id="ARBA00029839"/>
    </source>
</evidence>
<dbReference type="Gene3D" id="3.30.450.20">
    <property type="entry name" value="PAS domain"/>
    <property type="match status" value="1"/>
</dbReference>
<evidence type="ECO:0000259" key="7">
    <source>
        <dbReference type="PROSITE" id="PS50887"/>
    </source>
</evidence>
<dbReference type="InterPro" id="IPR000014">
    <property type="entry name" value="PAS"/>
</dbReference>
<evidence type="ECO:0000259" key="4">
    <source>
        <dbReference type="PROSITE" id="PS50112"/>
    </source>
</evidence>
<name>A0A7X2LUD7_9BURK</name>
<dbReference type="SMART" id="SM00052">
    <property type="entry name" value="EAL"/>
    <property type="match status" value="1"/>
</dbReference>
<dbReference type="InterPro" id="IPR029787">
    <property type="entry name" value="Nucleotide_cyclase"/>
</dbReference>
<feature type="domain" description="PAC" evidence="5">
    <location>
        <begin position="243"/>
        <end position="292"/>
    </location>
</feature>
<dbReference type="Proteomes" id="UP000446768">
    <property type="component" value="Unassembled WGS sequence"/>
</dbReference>
<protein>
    <recommendedName>
        <fullName evidence="1">Diguanylate cyclase DosC</fullName>
    </recommendedName>
    <alternativeName>
        <fullName evidence="2">Direct oxygen-sensing cyclase</fullName>
    </alternativeName>
</protein>
<dbReference type="CDD" id="cd01948">
    <property type="entry name" value="EAL"/>
    <property type="match status" value="1"/>
</dbReference>
<organism evidence="8 9">
    <name type="scientific">Pseudoduganella rivuli</name>
    <dbReference type="NCBI Taxonomy" id="2666085"/>
    <lineage>
        <taxon>Bacteria</taxon>
        <taxon>Pseudomonadati</taxon>
        <taxon>Pseudomonadota</taxon>
        <taxon>Betaproteobacteria</taxon>
        <taxon>Burkholderiales</taxon>
        <taxon>Oxalobacteraceae</taxon>
        <taxon>Telluria group</taxon>
        <taxon>Pseudoduganella</taxon>
    </lineage>
</organism>
<feature type="domain" description="PAS" evidence="4">
    <location>
        <begin position="179"/>
        <end position="236"/>
    </location>
</feature>
<dbReference type="GO" id="GO:0071111">
    <property type="term" value="F:cyclic-guanylate-specific phosphodiesterase activity"/>
    <property type="evidence" value="ECO:0007669"/>
    <property type="project" value="UniProtKB-EC"/>
</dbReference>
<evidence type="ECO:0000313" key="9">
    <source>
        <dbReference type="Proteomes" id="UP000446768"/>
    </source>
</evidence>
<dbReference type="InterPro" id="IPR035965">
    <property type="entry name" value="PAS-like_dom_sf"/>
</dbReference>
<dbReference type="InterPro" id="IPR012292">
    <property type="entry name" value="Globin/Proto"/>
</dbReference>
<dbReference type="FunFam" id="3.20.20.450:FF:000001">
    <property type="entry name" value="Cyclic di-GMP phosphodiesterase yahA"/>
    <property type="match status" value="1"/>
</dbReference>
<dbReference type="NCBIfam" id="TIGR00254">
    <property type="entry name" value="GGDEF"/>
    <property type="match status" value="1"/>
</dbReference>
<dbReference type="InterPro" id="IPR009050">
    <property type="entry name" value="Globin-like_sf"/>
</dbReference>
<evidence type="ECO:0000256" key="3">
    <source>
        <dbReference type="ARBA" id="ARBA00051114"/>
    </source>
</evidence>
<dbReference type="GO" id="GO:0020037">
    <property type="term" value="F:heme binding"/>
    <property type="evidence" value="ECO:0007669"/>
    <property type="project" value="InterPro"/>
</dbReference>
<accession>A0A7X2LUD7</accession>
<dbReference type="GO" id="GO:0019825">
    <property type="term" value="F:oxygen binding"/>
    <property type="evidence" value="ECO:0007669"/>
    <property type="project" value="InterPro"/>
</dbReference>